<proteinExistence type="predicted"/>
<name>A0A2X4RGF9_HAEHA</name>
<organism evidence="1 2">
    <name type="scientific">Haemophilus haemolyticus</name>
    <dbReference type="NCBI Taxonomy" id="726"/>
    <lineage>
        <taxon>Bacteria</taxon>
        <taxon>Pseudomonadati</taxon>
        <taxon>Pseudomonadota</taxon>
        <taxon>Gammaproteobacteria</taxon>
        <taxon>Pasteurellales</taxon>
        <taxon>Pasteurellaceae</taxon>
        <taxon>Haemophilus</taxon>
    </lineage>
</organism>
<evidence type="ECO:0000313" key="2">
    <source>
        <dbReference type="Proteomes" id="UP000248808"/>
    </source>
</evidence>
<accession>A0A2X4RGF9</accession>
<dbReference type="EMBL" id="LS483458">
    <property type="protein sequence ID" value="SQH96242.1"/>
    <property type="molecule type" value="Genomic_DNA"/>
</dbReference>
<dbReference type="Proteomes" id="UP000248808">
    <property type="component" value="Chromosome 1"/>
</dbReference>
<dbReference type="GeneID" id="56956673"/>
<evidence type="ECO:0000313" key="1">
    <source>
        <dbReference type="EMBL" id="SQH96242.1"/>
    </source>
</evidence>
<reference evidence="1 2" key="1">
    <citation type="submission" date="2018-06" db="EMBL/GenBank/DDBJ databases">
        <authorList>
            <consortium name="Pathogen Informatics"/>
            <person name="Doyle S."/>
        </authorList>
    </citation>
    <scope>NUCLEOTIDE SEQUENCE [LARGE SCALE GENOMIC DNA]</scope>
    <source>
        <strain evidence="1 2">NCTC10839</strain>
    </source>
</reference>
<gene>
    <name evidence="1" type="ORF">NCTC10839_00076</name>
</gene>
<protein>
    <recommendedName>
        <fullName evidence="3">Transposase</fullName>
    </recommendedName>
</protein>
<dbReference type="AlphaFoldDB" id="A0A2X4RGF9"/>
<dbReference type="KEGG" id="hhz:NCTC10839_00076"/>
<dbReference type="RefSeq" id="WP_231902261.1">
    <property type="nucleotide sequence ID" value="NZ_LS483458.1"/>
</dbReference>
<sequence length="175" mass="20208">MKLREILSYIPKEQLRMFALEYQVDRQVKKLSGEVMFYLLLFSSLNVRHNSLRTLEQFYSSPTFTGLFDKPIKHAKYNSISDRLRTINADYFKAIFESVLSRYSDSYLKPKDNIIAFDSTIVTLSSKLLKTGMKVGSYQGLNGIKFSVAFSSVPVNSKLFTQRGFIPRKMLRSKS</sequence>
<evidence type="ECO:0008006" key="3">
    <source>
        <dbReference type="Google" id="ProtNLM"/>
    </source>
</evidence>